<dbReference type="AlphaFoldDB" id="A0AA35ZFJ2"/>
<accession>A0AA35ZFJ2</accession>
<dbReference type="Proteomes" id="UP001177003">
    <property type="component" value="Chromosome 6"/>
</dbReference>
<evidence type="ECO:0000313" key="2">
    <source>
        <dbReference type="Proteomes" id="UP001177003"/>
    </source>
</evidence>
<evidence type="ECO:0000313" key="1">
    <source>
        <dbReference type="EMBL" id="CAI9291659.1"/>
    </source>
</evidence>
<name>A0AA35ZFJ2_LACSI</name>
<keyword evidence="2" id="KW-1185">Reference proteome</keyword>
<gene>
    <name evidence="1" type="ORF">LSALG_LOCUS30783</name>
</gene>
<reference evidence="1" key="1">
    <citation type="submission" date="2023-04" db="EMBL/GenBank/DDBJ databases">
        <authorList>
            <person name="Vijverberg K."/>
            <person name="Xiong W."/>
            <person name="Schranz E."/>
        </authorList>
    </citation>
    <scope>NUCLEOTIDE SEQUENCE</scope>
</reference>
<proteinExistence type="predicted"/>
<dbReference type="EMBL" id="OX465082">
    <property type="protein sequence ID" value="CAI9291659.1"/>
    <property type="molecule type" value="Genomic_DNA"/>
</dbReference>
<organism evidence="1 2">
    <name type="scientific">Lactuca saligna</name>
    <name type="common">Willowleaf lettuce</name>
    <dbReference type="NCBI Taxonomy" id="75948"/>
    <lineage>
        <taxon>Eukaryota</taxon>
        <taxon>Viridiplantae</taxon>
        <taxon>Streptophyta</taxon>
        <taxon>Embryophyta</taxon>
        <taxon>Tracheophyta</taxon>
        <taxon>Spermatophyta</taxon>
        <taxon>Magnoliopsida</taxon>
        <taxon>eudicotyledons</taxon>
        <taxon>Gunneridae</taxon>
        <taxon>Pentapetalae</taxon>
        <taxon>asterids</taxon>
        <taxon>campanulids</taxon>
        <taxon>Asterales</taxon>
        <taxon>Asteraceae</taxon>
        <taxon>Cichorioideae</taxon>
        <taxon>Cichorieae</taxon>
        <taxon>Lactucinae</taxon>
        <taxon>Lactuca</taxon>
    </lineage>
</organism>
<sequence length="111" mass="12657">MVLGQEAISWLEVNEALHLEKCAPWDEFNKISNLVKPFLVLFGGVSCNMKSLHDQYVKLVERVAELEKISISMEMVVQTRWIRIGLVDKLAMLEHAIRKLKGNLMDSSSSK</sequence>
<protein>
    <submittedName>
        <fullName evidence="1">Uncharacterized protein</fullName>
    </submittedName>
</protein>